<keyword evidence="2" id="KW-0269">Exonuclease</keyword>
<dbReference type="PROSITE" id="PS51257">
    <property type="entry name" value="PROKAR_LIPOPROTEIN"/>
    <property type="match status" value="1"/>
</dbReference>
<keyword evidence="2" id="KW-0540">Nuclease</keyword>
<dbReference type="InterPro" id="IPR005135">
    <property type="entry name" value="Endo/exonuclease/phosphatase"/>
</dbReference>
<dbReference type="GO" id="GO:0004519">
    <property type="term" value="F:endonuclease activity"/>
    <property type="evidence" value="ECO:0007669"/>
    <property type="project" value="UniProtKB-KW"/>
</dbReference>
<dbReference type="GO" id="GO:0004527">
    <property type="term" value="F:exonuclease activity"/>
    <property type="evidence" value="ECO:0007669"/>
    <property type="project" value="UniProtKB-KW"/>
</dbReference>
<organism evidence="2 3">
    <name type="scientific">Breznakia blatticola</name>
    <dbReference type="NCBI Taxonomy" id="1754012"/>
    <lineage>
        <taxon>Bacteria</taxon>
        <taxon>Bacillati</taxon>
        <taxon>Bacillota</taxon>
        <taxon>Erysipelotrichia</taxon>
        <taxon>Erysipelotrichales</taxon>
        <taxon>Erysipelotrichaceae</taxon>
        <taxon>Breznakia</taxon>
    </lineage>
</organism>
<evidence type="ECO:0000313" key="3">
    <source>
        <dbReference type="Proteomes" id="UP000294743"/>
    </source>
</evidence>
<dbReference type="Pfam" id="PF03372">
    <property type="entry name" value="Exo_endo_phos"/>
    <property type="match status" value="1"/>
</dbReference>
<dbReference type="InterPro" id="IPR051916">
    <property type="entry name" value="GPI-anchor_lipid_remodeler"/>
</dbReference>
<dbReference type="SUPFAM" id="SSF56219">
    <property type="entry name" value="DNase I-like"/>
    <property type="match status" value="1"/>
</dbReference>
<gene>
    <name evidence="2" type="ORF">EDD63_11919</name>
</gene>
<dbReference type="Gene3D" id="3.60.10.10">
    <property type="entry name" value="Endonuclease/exonuclease/phosphatase"/>
    <property type="match status" value="1"/>
</dbReference>
<dbReference type="AlphaFoldDB" id="A0A4R7ZGN1"/>
<evidence type="ECO:0000259" key="1">
    <source>
        <dbReference type="Pfam" id="PF03372"/>
    </source>
</evidence>
<dbReference type="RefSeq" id="WP_134169639.1">
    <property type="nucleotide sequence ID" value="NZ_SODD01000019.1"/>
</dbReference>
<accession>A0A4R7ZGN1</accession>
<proteinExistence type="predicted"/>
<keyword evidence="2" id="KW-0255">Endonuclease</keyword>
<reference evidence="2 3" key="1">
    <citation type="submission" date="2019-03" db="EMBL/GenBank/DDBJ databases">
        <title>Genomic Encyclopedia of Type Strains, Phase IV (KMG-IV): sequencing the most valuable type-strain genomes for metagenomic binning, comparative biology and taxonomic classification.</title>
        <authorList>
            <person name="Goeker M."/>
        </authorList>
    </citation>
    <scope>NUCLEOTIDE SEQUENCE [LARGE SCALE GENOMIC DNA]</scope>
    <source>
        <strain evidence="2 3">DSM 28867</strain>
    </source>
</reference>
<name>A0A4R7ZGN1_9FIRM</name>
<dbReference type="GO" id="GO:0016020">
    <property type="term" value="C:membrane"/>
    <property type="evidence" value="ECO:0007669"/>
    <property type="project" value="GOC"/>
</dbReference>
<dbReference type="PANTHER" id="PTHR14859:SF1">
    <property type="entry name" value="PGAP2-INTERACTING PROTEIN"/>
    <property type="match status" value="1"/>
</dbReference>
<dbReference type="Proteomes" id="UP000294743">
    <property type="component" value="Unassembled WGS sequence"/>
</dbReference>
<dbReference type="GO" id="GO:0006506">
    <property type="term" value="P:GPI anchor biosynthetic process"/>
    <property type="evidence" value="ECO:0007669"/>
    <property type="project" value="TreeGrafter"/>
</dbReference>
<comment type="caution">
    <text evidence="2">The sequence shown here is derived from an EMBL/GenBank/DDBJ whole genome shotgun (WGS) entry which is preliminary data.</text>
</comment>
<dbReference type="EMBL" id="SODD01000019">
    <property type="protein sequence ID" value="TDW16853.1"/>
    <property type="molecule type" value="Genomic_DNA"/>
</dbReference>
<dbReference type="PANTHER" id="PTHR14859">
    <property type="entry name" value="CALCOFLUOR WHITE HYPERSENSITIVE PROTEIN PRECURSOR"/>
    <property type="match status" value="1"/>
</dbReference>
<dbReference type="OrthoDB" id="1645924at2"/>
<keyword evidence="3" id="KW-1185">Reference proteome</keyword>
<evidence type="ECO:0000313" key="2">
    <source>
        <dbReference type="EMBL" id="TDW16853.1"/>
    </source>
</evidence>
<protein>
    <submittedName>
        <fullName evidence="2">Endonuclease/exonuclease/phosphatase family metal-dependent hydrolase</fullName>
    </submittedName>
</protein>
<feature type="domain" description="Endonuclease/exonuclease/phosphatase" evidence="1">
    <location>
        <begin position="40"/>
        <end position="290"/>
    </location>
</feature>
<keyword evidence="2" id="KW-0378">Hydrolase</keyword>
<dbReference type="InterPro" id="IPR036691">
    <property type="entry name" value="Endo/exonu/phosph_ase_sf"/>
</dbReference>
<sequence>MKKLFTVCLLIGIVLTGCSNNTDKQKDGSEKPDPNTLVVATFNIDAKAQPDVQAQRKLLEDNNVDIFGIQEVDNKTIRNSYDVAEKFKNDVYTDVFYSNAIEFQGGEYGIATVSKHPFTSSDTMELFSGLFKGEELLAELKEAYKNFDPEIKETADALDAVDAKGPIEPRVLQRSVISVNGKDVAFYNTHLSWEDIELRKQQLEFIAKTLDEDKCEYKIVVGDFNVDQNTRELDLFKDNYKLSNGKDGIWHDTYTGVDESMNLYHIDNVIVSKNIKIKSVKMVDTDLSDHNPLVVELELN</sequence>